<evidence type="ECO:0000256" key="5">
    <source>
        <dbReference type="SAM" id="MobiDB-lite"/>
    </source>
</evidence>
<accession>A0A9N8EP15</accession>
<dbReference type="SUPFAM" id="SSF46785">
    <property type="entry name" value="Winged helix' DNA-binding domain"/>
    <property type="match status" value="1"/>
</dbReference>
<dbReference type="GO" id="GO:0005634">
    <property type="term" value="C:nucleus"/>
    <property type="evidence" value="ECO:0007669"/>
    <property type="project" value="UniProtKB-SubCell"/>
</dbReference>
<protein>
    <submittedName>
        <fullName evidence="7">HSF-type DNA-binding</fullName>
    </submittedName>
</protein>
<dbReference type="AlphaFoldDB" id="A0A9N8EP15"/>
<organism evidence="7 8">
    <name type="scientific">Seminavis robusta</name>
    <dbReference type="NCBI Taxonomy" id="568900"/>
    <lineage>
        <taxon>Eukaryota</taxon>
        <taxon>Sar</taxon>
        <taxon>Stramenopiles</taxon>
        <taxon>Ochrophyta</taxon>
        <taxon>Bacillariophyta</taxon>
        <taxon>Bacillariophyceae</taxon>
        <taxon>Bacillariophycidae</taxon>
        <taxon>Naviculales</taxon>
        <taxon>Naviculaceae</taxon>
        <taxon>Seminavis</taxon>
    </lineage>
</organism>
<feature type="region of interest" description="Disordered" evidence="5">
    <location>
        <begin position="1"/>
        <end position="131"/>
    </location>
</feature>
<keyword evidence="2 7" id="KW-0238">DNA-binding</keyword>
<evidence type="ECO:0000256" key="3">
    <source>
        <dbReference type="ARBA" id="ARBA00023242"/>
    </source>
</evidence>
<dbReference type="Gene3D" id="1.10.10.10">
    <property type="entry name" value="Winged helix-like DNA-binding domain superfamily/Winged helix DNA-binding domain"/>
    <property type="match status" value="1"/>
</dbReference>
<evidence type="ECO:0000313" key="8">
    <source>
        <dbReference type="Proteomes" id="UP001153069"/>
    </source>
</evidence>
<reference evidence="7" key="1">
    <citation type="submission" date="2020-06" db="EMBL/GenBank/DDBJ databases">
        <authorList>
            <consortium name="Plant Systems Biology data submission"/>
        </authorList>
    </citation>
    <scope>NUCLEOTIDE SEQUENCE</scope>
    <source>
        <strain evidence="7">D6</strain>
    </source>
</reference>
<evidence type="ECO:0000256" key="1">
    <source>
        <dbReference type="ARBA" id="ARBA00004123"/>
    </source>
</evidence>
<evidence type="ECO:0000313" key="7">
    <source>
        <dbReference type="EMBL" id="CAB9524193.1"/>
    </source>
</evidence>
<dbReference type="InterPro" id="IPR036390">
    <property type="entry name" value="WH_DNA-bd_sf"/>
</dbReference>
<dbReference type="GO" id="GO:0043565">
    <property type="term" value="F:sequence-specific DNA binding"/>
    <property type="evidence" value="ECO:0007669"/>
    <property type="project" value="InterPro"/>
</dbReference>
<dbReference type="GO" id="GO:0003700">
    <property type="term" value="F:DNA-binding transcription factor activity"/>
    <property type="evidence" value="ECO:0007669"/>
    <property type="project" value="InterPro"/>
</dbReference>
<feature type="compositionally biased region" description="Acidic residues" evidence="5">
    <location>
        <begin position="75"/>
        <end position="86"/>
    </location>
</feature>
<evidence type="ECO:0000259" key="6">
    <source>
        <dbReference type="SMART" id="SM00415"/>
    </source>
</evidence>
<dbReference type="Pfam" id="PF00447">
    <property type="entry name" value="HSF_DNA-bind"/>
    <property type="match status" value="1"/>
</dbReference>
<feature type="region of interest" description="Disordered" evidence="5">
    <location>
        <begin position="519"/>
        <end position="556"/>
    </location>
</feature>
<sequence length="573" mass="62587">MKRSGGAIGGNEARRARLEPEIAPERNEEAKDAEGRESSIKEEEEKDDESTDVETDEQGQPKDDREEAKGRLKEDDESTLEEDSDAPDPSHSVDDQDDMEESATAGQAFASMPSRKKAGDESPSKLSYPKPKNFAERMMNALEKGIASESIWWVGDGKAVALHPKNLKMSSSLTEYFKAKDYSGFIRNCNRWGFRRVAAYRVSPGIVTYENSLFQRDHAHLVKHMRMDSDVQDVFARHQKTSDGDARADESEADKTARLIAEVKAMKRENRTRRPRHQAAADAESLERASAVFQSTANLDSLPVDDSSLSKEFLFRKILQLSEQFLDHPGSLYSEDASMTTTMQLVRALGQQHEQSLQESGHLNAVLQLENSVQQAQAEQRRATIPAAAAANPSAPAPVPPAEPPAAPHPPAAASRPEANPLGNHDLTMQLLARTQPNSNSTANALEALLLQSQGTHLGQLLQQAHAAPQPPPPPPQQQERLGVDRLLAEQLQQSLLGSSSGDANSMLAAALAQSLAPRVEQQQQPQQAVVGTSNQEMKSNAADGGAESSPQFTTAQELLMRVMNQRRNPGGN</sequence>
<keyword evidence="8" id="KW-1185">Reference proteome</keyword>
<dbReference type="Proteomes" id="UP001153069">
    <property type="component" value="Unassembled WGS sequence"/>
</dbReference>
<feature type="domain" description="HSF-type DNA-binding" evidence="6">
    <location>
        <begin position="130"/>
        <end position="228"/>
    </location>
</feature>
<feature type="compositionally biased region" description="Pro residues" evidence="5">
    <location>
        <begin position="395"/>
        <end position="411"/>
    </location>
</feature>
<feature type="compositionally biased region" description="Polar residues" evidence="5">
    <location>
        <begin position="530"/>
        <end position="539"/>
    </location>
</feature>
<dbReference type="SMART" id="SM00415">
    <property type="entry name" value="HSF"/>
    <property type="match status" value="1"/>
</dbReference>
<feature type="compositionally biased region" description="Low complexity" evidence="5">
    <location>
        <begin position="519"/>
        <end position="528"/>
    </location>
</feature>
<dbReference type="InterPro" id="IPR000232">
    <property type="entry name" value="HSF_DNA-bd"/>
</dbReference>
<feature type="compositionally biased region" description="Basic and acidic residues" evidence="5">
    <location>
        <begin position="59"/>
        <end position="74"/>
    </location>
</feature>
<feature type="compositionally biased region" description="Basic and acidic residues" evidence="5">
    <location>
        <begin position="12"/>
        <end position="43"/>
    </location>
</feature>
<dbReference type="InterPro" id="IPR036388">
    <property type="entry name" value="WH-like_DNA-bd_sf"/>
</dbReference>
<comment type="caution">
    <text evidence="7">The sequence shown here is derived from an EMBL/GenBank/DDBJ whole genome shotgun (WGS) entry which is preliminary data.</text>
</comment>
<evidence type="ECO:0000256" key="2">
    <source>
        <dbReference type="ARBA" id="ARBA00023125"/>
    </source>
</evidence>
<feature type="compositionally biased region" description="Acidic residues" evidence="5">
    <location>
        <begin position="44"/>
        <end position="57"/>
    </location>
</feature>
<proteinExistence type="inferred from homology"/>
<name>A0A9N8EP15_9STRA</name>
<feature type="region of interest" description="Disordered" evidence="5">
    <location>
        <begin position="377"/>
        <end position="424"/>
    </location>
</feature>
<keyword evidence="3" id="KW-0539">Nucleus</keyword>
<gene>
    <name evidence="7" type="ORF">SEMRO_1506_G278250.1</name>
</gene>
<evidence type="ECO:0000256" key="4">
    <source>
        <dbReference type="RuleBase" id="RU004020"/>
    </source>
</evidence>
<dbReference type="EMBL" id="CAICTM010001504">
    <property type="protein sequence ID" value="CAB9524193.1"/>
    <property type="molecule type" value="Genomic_DNA"/>
</dbReference>
<comment type="subcellular location">
    <subcellularLocation>
        <location evidence="1">Nucleus</location>
    </subcellularLocation>
</comment>
<comment type="similarity">
    <text evidence="4">Belongs to the HSF family.</text>
</comment>